<evidence type="ECO:0000256" key="3">
    <source>
        <dbReference type="ARBA" id="ARBA00004555"/>
    </source>
</evidence>
<keyword evidence="18" id="KW-0458">Lysosome</keyword>
<dbReference type="GO" id="GO:0046872">
    <property type="term" value="F:metal ion binding"/>
    <property type="evidence" value="ECO:0007669"/>
    <property type="project" value="UniProtKB-KW"/>
</dbReference>
<sequence>MRRLSFAIATLLAATAMAPLAIARGPDGPAAPSAPVDKIVDEGTNRSEVMRVAQYLTDVIGARLTNSPGMRQAEDWTQAKFREWGLTNVHKEGFEFGRGWSAKNAGVKMIAPRPLTLIAAPLAWTPGTNGPITGQVVLAPMADEAALDQYKGKLKGKIVLLTEPTDITDATDPDFRRYGDADLDKADTFQLQNGGASANRRPSSASRMAFTAKRDAFLKAEGAIAYATMSSRNGKLVHGQNSQFQVGATPPLPGFEIAAEDYRRLTRLAKMGAAPSLELNSEVSYDDSDTKAYNILADIPGTDAKAGYVMAGAHMDSWAMGDGAADNAAGVSMVMEAARIIKASGIKTKRAIRFALWSGEEQGLLGSMAYVENHVASRPVDPALTGTNRYMNWSKAFPIKPGADHSKLAAYFNLDNGSGKIRGIYTQGNTAVVPIFREWLAPFNSMGATKVATGRTGSTDHVFFDAVGIPAFQFIQDPLDYGSNVHHTDVDTFDHLKPDDMRQGAIILATFLVNAANAPEPLPRLPLASEPKASDGFYAAPGAH</sequence>
<evidence type="ECO:0000313" key="23">
    <source>
        <dbReference type="EMBL" id="MBB4101402.1"/>
    </source>
</evidence>
<organism evidence="23 24">
    <name type="scientific">Sphingomonas kyeonggiensis</name>
    <dbReference type="NCBI Taxonomy" id="1268553"/>
    <lineage>
        <taxon>Bacteria</taxon>
        <taxon>Pseudomonadati</taxon>
        <taxon>Pseudomonadota</taxon>
        <taxon>Alphaproteobacteria</taxon>
        <taxon>Sphingomonadales</taxon>
        <taxon>Sphingomonadaceae</taxon>
        <taxon>Sphingomonas</taxon>
    </lineage>
</organism>
<evidence type="ECO:0000256" key="4">
    <source>
        <dbReference type="ARBA" id="ARBA00004613"/>
    </source>
</evidence>
<keyword evidence="15" id="KW-0482">Metalloprotease</keyword>
<reference evidence="23 24" key="1">
    <citation type="submission" date="2020-08" db="EMBL/GenBank/DDBJ databases">
        <title>Genomic Encyclopedia of Type Strains, Phase IV (KMG-IV): sequencing the most valuable type-strain genomes for metagenomic binning, comparative biology and taxonomic classification.</title>
        <authorList>
            <person name="Goeker M."/>
        </authorList>
    </citation>
    <scope>NUCLEOTIDE SEQUENCE [LARGE SCALE GENOMIC DNA]</scope>
    <source>
        <strain evidence="23 24">DSM 101806</strain>
    </source>
</reference>
<evidence type="ECO:0000256" key="19">
    <source>
        <dbReference type="ARBA" id="ARBA00025833"/>
    </source>
</evidence>
<dbReference type="GO" id="GO:0070573">
    <property type="term" value="F:metallodipeptidase activity"/>
    <property type="evidence" value="ECO:0007669"/>
    <property type="project" value="InterPro"/>
</dbReference>
<evidence type="ECO:0000256" key="8">
    <source>
        <dbReference type="ARBA" id="ARBA00022670"/>
    </source>
</evidence>
<protein>
    <recommendedName>
        <fullName evidence="5">Carboxypeptidase Q</fullName>
    </recommendedName>
    <alternativeName>
        <fullName evidence="20">Plasma glutamate carboxypeptidase</fullName>
    </alternativeName>
</protein>
<evidence type="ECO:0000256" key="7">
    <source>
        <dbReference type="ARBA" id="ARBA00022645"/>
    </source>
</evidence>
<evidence type="ECO:0000256" key="5">
    <source>
        <dbReference type="ARBA" id="ARBA00014116"/>
    </source>
</evidence>
<evidence type="ECO:0000256" key="20">
    <source>
        <dbReference type="ARBA" id="ARBA00033328"/>
    </source>
</evidence>
<dbReference type="GO" id="GO:0005576">
    <property type="term" value="C:extracellular region"/>
    <property type="evidence" value="ECO:0007669"/>
    <property type="project" value="UniProtKB-SubCell"/>
</dbReference>
<evidence type="ECO:0000256" key="21">
    <source>
        <dbReference type="SAM" id="SignalP"/>
    </source>
</evidence>
<dbReference type="Gene3D" id="3.40.630.10">
    <property type="entry name" value="Zn peptidases"/>
    <property type="match status" value="1"/>
</dbReference>
<dbReference type="Gene3D" id="3.50.30.30">
    <property type="match status" value="1"/>
</dbReference>
<keyword evidence="12" id="KW-0256">Endoplasmic reticulum</keyword>
<dbReference type="Proteomes" id="UP000557392">
    <property type="component" value="Unassembled WGS sequence"/>
</dbReference>
<dbReference type="PANTHER" id="PTHR12053:SF3">
    <property type="entry name" value="CARBOXYPEPTIDASE Q"/>
    <property type="match status" value="1"/>
</dbReference>
<proteinExistence type="predicted"/>
<comment type="subunit">
    <text evidence="19">Homodimer. The monomeric form is inactive while the homodimer is active.</text>
</comment>
<dbReference type="RefSeq" id="WP_184000763.1">
    <property type="nucleotide sequence ID" value="NZ_JACIEH010000006.1"/>
</dbReference>
<accession>A0A7W6JZN6</accession>
<evidence type="ECO:0000256" key="13">
    <source>
        <dbReference type="ARBA" id="ARBA00022833"/>
    </source>
</evidence>
<keyword evidence="16" id="KW-0865">Zymogen</keyword>
<keyword evidence="7" id="KW-0121">Carboxypeptidase</keyword>
<evidence type="ECO:0000256" key="11">
    <source>
        <dbReference type="ARBA" id="ARBA00022801"/>
    </source>
</evidence>
<gene>
    <name evidence="23" type="ORF">GGR46_004994</name>
</gene>
<dbReference type="SUPFAM" id="SSF53187">
    <property type="entry name" value="Zn-dependent exopeptidases"/>
    <property type="match status" value="1"/>
</dbReference>
<evidence type="ECO:0000256" key="6">
    <source>
        <dbReference type="ARBA" id="ARBA00022525"/>
    </source>
</evidence>
<keyword evidence="13" id="KW-0862">Zinc</keyword>
<comment type="subcellular location">
    <subcellularLocation>
        <location evidence="1">Endoplasmic reticulum</location>
    </subcellularLocation>
    <subcellularLocation>
        <location evidence="3">Golgi apparatus</location>
    </subcellularLocation>
    <subcellularLocation>
        <location evidence="2">Lysosome</location>
    </subcellularLocation>
    <subcellularLocation>
        <location evidence="4">Secreted</location>
    </subcellularLocation>
</comment>
<evidence type="ECO:0000256" key="9">
    <source>
        <dbReference type="ARBA" id="ARBA00022723"/>
    </source>
</evidence>
<dbReference type="GO" id="GO:0006508">
    <property type="term" value="P:proteolysis"/>
    <property type="evidence" value="ECO:0007669"/>
    <property type="project" value="UniProtKB-KW"/>
</dbReference>
<feature type="signal peptide" evidence="21">
    <location>
        <begin position="1"/>
        <end position="23"/>
    </location>
</feature>
<dbReference type="InterPro" id="IPR039866">
    <property type="entry name" value="CPQ"/>
</dbReference>
<feature type="chain" id="PRO_5030719319" description="Carboxypeptidase Q" evidence="21">
    <location>
        <begin position="24"/>
        <end position="544"/>
    </location>
</feature>
<feature type="domain" description="Peptidase M28" evidence="22">
    <location>
        <begin position="294"/>
        <end position="508"/>
    </location>
</feature>
<evidence type="ECO:0000256" key="17">
    <source>
        <dbReference type="ARBA" id="ARBA00023180"/>
    </source>
</evidence>
<keyword evidence="8" id="KW-0645">Protease</keyword>
<evidence type="ECO:0000256" key="15">
    <source>
        <dbReference type="ARBA" id="ARBA00023049"/>
    </source>
</evidence>
<evidence type="ECO:0000256" key="18">
    <source>
        <dbReference type="ARBA" id="ARBA00023228"/>
    </source>
</evidence>
<dbReference type="EMBL" id="JACIEH010000006">
    <property type="protein sequence ID" value="MBB4101402.1"/>
    <property type="molecule type" value="Genomic_DNA"/>
</dbReference>
<evidence type="ECO:0000256" key="12">
    <source>
        <dbReference type="ARBA" id="ARBA00022824"/>
    </source>
</evidence>
<dbReference type="GO" id="GO:0005764">
    <property type="term" value="C:lysosome"/>
    <property type="evidence" value="ECO:0007669"/>
    <property type="project" value="UniProtKB-SubCell"/>
</dbReference>
<dbReference type="PANTHER" id="PTHR12053">
    <property type="entry name" value="PROTEASE FAMILY M28 PLASMA GLUTAMATE CARBOXYPEPTIDASE-RELATED"/>
    <property type="match status" value="1"/>
</dbReference>
<evidence type="ECO:0000256" key="14">
    <source>
        <dbReference type="ARBA" id="ARBA00023034"/>
    </source>
</evidence>
<keyword evidence="9" id="KW-0479">Metal-binding</keyword>
<name>A0A7W6JZN6_9SPHN</name>
<comment type="caution">
    <text evidence="23">The sequence shown here is derived from an EMBL/GenBank/DDBJ whole genome shotgun (WGS) entry which is preliminary data.</text>
</comment>
<keyword evidence="6" id="KW-0964">Secreted</keyword>
<evidence type="ECO:0000256" key="1">
    <source>
        <dbReference type="ARBA" id="ARBA00004240"/>
    </source>
</evidence>
<keyword evidence="24" id="KW-1185">Reference proteome</keyword>
<dbReference type="Pfam" id="PF04389">
    <property type="entry name" value="Peptidase_M28"/>
    <property type="match status" value="1"/>
</dbReference>
<keyword evidence="10 21" id="KW-0732">Signal</keyword>
<evidence type="ECO:0000256" key="10">
    <source>
        <dbReference type="ARBA" id="ARBA00022729"/>
    </source>
</evidence>
<evidence type="ECO:0000259" key="22">
    <source>
        <dbReference type="Pfam" id="PF04389"/>
    </source>
</evidence>
<dbReference type="InterPro" id="IPR007484">
    <property type="entry name" value="Peptidase_M28"/>
</dbReference>
<dbReference type="AlphaFoldDB" id="A0A7W6JZN6"/>
<keyword evidence="11" id="KW-0378">Hydrolase</keyword>
<keyword evidence="14" id="KW-0333">Golgi apparatus</keyword>
<evidence type="ECO:0000256" key="2">
    <source>
        <dbReference type="ARBA" id="ARBA00004371"/>
    </source>
</evidence>
<evidence type="ECO:0000256" key="16">
    <source>
        <dbReference type="ARBA" id="ARBA00023145"/>
    </source>
</evidence>
<keyword evidence="17" id="KW-0325">Glycoprotein</keyword>
<evidence type="ECO:0000313" key="24">
    <source>
        <dbReference type="Proteomes" id="UP000557392"/>
    </source>
</evidence>
<dbReference type="GO" id="GO:0004180">
    <property type="term" value="F:carboxypeptidase activity"/>
    <property type="evidence" value="ECO:0007669"/>
    <property type="project" value="UniProtKB-KW"/>
</dbReference>